<dbReference type="OrthoDB" id="5350396at2759"/>
<dbReference type="Proteomes" id="UP000256645">
    <property type="component" value="Unassembled WGS sequence"/>
</dbReference>
<dbReference type="InterPro" id="IPR011011">
    <property type="entry name" value="Znf_FYVE_PHD"/>
</dbReference>
<feature type="compositionally biased region" description="Polar residues" evidence="5">
    <location>
        <begin position="41"/>
        <end position="72"/>
    </location>
</feature>
<accession>A0A3D8S1D4</accession>
<feature type="compositionally biased region" description="Low complexity" evidence="5">
    <location>
        <begin position="161"/>
        <end position="173"/>
    </location>
</feature>
<keyword evidence="8" id="KW-1185">Reference proteome</keyword>
<evidence type="ECO:0000259" key="6">
    <source>
        <dbReference type="PROSITE" id="PS50016"/>
    </source>
</evidence>
<comment type="caution">
    <text evidence="7">The sequence shown here is derived from an EMBL/GenBank/DDBJ whole genome shotgun (WGS) entry which is preliminary data.</text>
</comment>
<dbReference type="Gene3D" id="3.30.40.10">
    <property type="entry name" value="Zinc/RING finger domain, C3HC4 (zinc finger)"/>
    <property type="match status" value="1"/>
</dbReference>
<dbReference type="AlphaFoldDB" id="A0A3D8S1D4"/>
<dbReference type="PANTHER" id="PTHR46201">
    <property type="entry name" value="PHD FINGER PROTEIN MALE MEIOCYTE DEATH 1-RELATED"/>
    <property type="match status" value="1"/>
</dbReference>
<feature type="compositionally biased region" description="Basic and acidic residues" evidence="5">
    <location>
        <begin position="1"/>
        <end position="11"/>
    </location>
</feature>
<gene>
    <name evidence="7" type="ORF">BP6252_04704</name>
</gene>
<evidence type="ECO:0000256" key="2">
    <source>
        <dbReference type="ARBA" id="ARBA00022771"/>
    </source>
</evidence>
<dbReference type="STRING" id="1849047.A0A3D8S1D4"/>
<feature type="compositionally biased region" description="Polar residues" evidence="5">
    <location>
        <begin position="151"/>
        <end position="160"/>
    </location>
</feature>
<reference evidence="7 8" key="1">
    <citation type="journal article" date="2018" name="IMA Fungus">
        <title>IMA Genome-F 9: Draft genome sequence of Annulohypoxylon stygium, Aspergillus mulundensis, Berkeleyomyces basicola (syn. Thielaviopsis basicola), Ceratocystis smalleyi, two Cercospora beticola strains, Coleophoma cylindrospora, Fusarium fracticaudum, Phialophora cf. hyalina, and Morchella septimelata.</title>
        <authorList>
            <person name="Wingfield B.D."/>
            <person name="Bills G.F."/>
            <person name="Dong Y."/>
            <person name="Huang W."/>
            <person name="Nel W.J."/>
            <person name="Swalarsk-Parry B.S."/>
            <person name="Vaghefi N."/>
            <person name="Wilken P.M."/>
            <person name="An Z."/>
            <person name="de Beer Z.W."/>
            <person name="De Vos L."/>
            <person name="Chen L."/>
            <person name="Duong T.A."/>
            <person name="Gao Y."/>
            <person name="Hammerbacher A."/>
            <person name="Kikkert J.R."/>
            <person name="Li Y."/>
            <person name="Li H."/>
            <person name="Li K."/>
            <person name="Li Q."/>
            <person name="Liu X."/>
            <person name="Ma X."/>
            <person name="Naidoo K."/>
            <person name="Pethybridge S.J."/>
            <person name="Sun J."/>
            <person name="Steenkamp E.T."/>
            <person name="van der Nest M.A."/>
            <person name="van Wyk S."/>
            <person name="Wingfield M.J."/>
            <person name="Xiong C."/>
            <person name="Yue Q."/>
            <person name="Zhang X."/>
        </authorList>
    </citation>
    <scope>NUCLEOTIDE SEQUENCE [LARGE SCALE GENOMIC DNA]</scope>
    <source>
        <strain evidence="7 8">BP6252</strain>
    </source>
</reference>
<dbReference type="InterPro" id="IPR001965">
    <property type="entry name" value="Znf_PHD"/>
</dbReference>
<dbReference type="InterPro" id="IPR019787">
    <property type="entry name" value="Znf_PHD-finger"/>
</dbReference>
<keyword evidence="3" id="KW-0862">Zinc</keyword>
<evidence type="ECO:0000256" key="5">
    <source>
        <dbReference type="SAM" id="MobiDB-lite"/>
    </source>
</evidence>
<sequence length="774" mass="85704">MSQNKSIKDFFKPPSKTSTTRKHNTKSNATSSRPPSTSATGNKTILSGSNLMSRKNVRPPTTSQSQVGQPHQPSFTSPSSAPSSPHTVLTFSDGQERAMSPSSDTAAVPLDALEVVPDAPVIATTERVIKDSDDEDSDLDSDDELPDFLGQLQSKSKAANTSSMSRPRTPPRTARAHKLAGFHSPLTVQSKKMFDFNALIQEAKIDDATEASSKRLKALLGDSKKPGDDPAIGQDDVGIDNVLKKGELLDLLTEDLDEEEAQKRKEVLKKSEGGTAEKRWYFFDTKSRPSSSDSKAENSRSNPASSRSRSATLESEGLILDCLCGEHGKLDDGSHGISCDKCNRWQHSKCVGVNEVDAGNPEFSFLCRDCMAQKPSPDRTAFPLAAVTEPWKAGLTVPEVRRHTLVSGMAENMVTLGRTLPDEMLSWMLDELCFEKDALLREVYIGILVKSPRQVHRLINDEAVQNLFRKLGGTTSSTSLAHKIVPVKELTSPYPYHDWANLRSIVRLLGRLSGLLSQQTRQYVINMLLRLGADTVLLHNVDLIHIAHNAMTALCEAASEPEWEICCPQICTSVFTSIEHINVRLQVIKCIPSMTQRTRDVKRRLATACFFGDISYCHKDIYVHNDINRYTNHLTSAQEFKIGRKTDFHEVAARISLLDIAVDDGQHAGLDLSSKQVVELHNEDIVFLGRRIKAIYQAVPTDISATLDRRIEAKIAMEVVAYRIQSLTLHRPKPKPYRLDGREDFDQERSGMSSFLKKRPNLLGVGPLIDNANS</sequence>
<organism evidence="7 8">
    <name type="scientific">Coleophoma cylindrospora</name>
    <dbReference type="NCBI Taxonomy" id="1849047"/>
    <lineage>
        <taxon>Eukaryota</taxon>
        <taxon>Fungi</taxon>
        <taxon>Dikarya</taxon>
        <taxon>Ascomycota</taxon>
        <taxon>Pezizomycotina</taxon>
        <taxon>Leotiomycetes</taxon>
        <taxon>Helotiales</taxon>
        <taxon>Dermateaceae</taxon>
        <taxon>Coleophoma</taxon>
    </lineage>
</organism>
<feature type="compositionally biased region" description="Low complexity" evidence="5">
    <location>
        <begin position="27"/>
        <end position="40"/>
    </location>
</feature>
<evidence type="ECO:0000256" key="1">
    <source>
        <dbReference type="ARBA" id="ARBA00022723"/>
    </source>
</evidence>
<dbReference type="PROSITE" id="PS50016">
    <property type="entry name" value="ZF_PHD_2"/>
    <property type="match status" value="1"/>
</dbReference>
<protein>
    <recommendedName>
        <fullName evidence="6">PHD-type domain-containing protein</fullName>
    </recommendedName>
</protein>
<dbReference type="PANTHER" id="PTHR46201:SF9">
    <property type="entry name" value="PHD FINGER PROTEIN MALE MEIOCYTE DEATH 1"/>
    <property type="match status" value="1"/>
</dbReference>
<feature type="compositionally biased region" description="Low complexity" evidence="5">
    <location>
        <begin position="299"/>
        <end position="311"/>
    </location>
</feature>
<evidence type="ECO:0000313" key="8">
    <source>
        <dbReference type="Proteomes" id="UP000256645"/>
    </source>
</evidence>
<dbReference type="SUPFAM" id="SSF57903">
    <property type="entry name" value="FYVE/PHD zinc finger"/>
    <property type="match status" value="1"/>
</dbReference>
<feature type="region of interest" description="Disordered" evidence="5">
    <location>
        <begin position="286"/>
        <end position="312"/>
    </location>
</feature>
<dbReference type="InterPro" id="IPR013083">
    <property type="entry name" value="Znf_RING/FYVE/PHD"/>
</dbReference>
<evidence type="ECO:0000256" key="4">
    <source>
        <dbReference type="PROSITE-ProRule" id="PRU00146"/>
    </source>
</evidence>
<dbReference type="Pfam" id="PF00628">
    <property type="entry name" value="PHD"/>
    <property type="match status" value="1"/>
</dbReference>
<feature type="region of interest" description="Disordered" evidence="5">
    <location>
        <begin position="1"/>
        <end position="182"/>
    </location>
</feature>
<dbReference type="PROSITE" id="PS01359">
    <property type="entry name" value="ZF_PHD_1"/>
    <property type="match status" value="1"/>
</dbReference>
<evidence type="ECO:0000256" key="3">
    <source>
        <dbReference type="ARBA" id="ARBA00022833"/>
    </source>
</evidence>
<feature type="compositionally biased region" description="Acidic residues" evidence="5">
    <location>
        <begin position="132"/>
        <end position="146"/>
    </location>
</feature>
<dbReference type="InterPro" id="IPR019786">
    <property type="entry name" value="Zinc_finger_PHD-type_CS"/>
</dbReference>
<evidence type="ECO:0000313" key="7">
    <source>
        <dbReference type="EMBL" id="RDW80066.1"/>
    </source>
</evidence>
<keyword evidence="2 4" id="KW-0863">Zinc-finger</keyword>
<feature type="domain" description="PHD-type" evidence="6">
    <location>
        <begin position="319"/>
        <end position="373"/>
    </location>
</feature>
<keyword evidence="1" id="KW-0479">Metal-binding</keyword>
<proteinExistence type="predicted"/>
<feature type="compositionally biased region" description="Low complexity" evidence="5">
    <location>
        <begin position="73"/>
        <end position="85"/>
    </location>
</feature>
<dbReference type="SMART" id="SM00249">
    <property type="entry name" value="PHD"/>
    <property type="match status" value="1"/>
</dbReference>
<name>A0A3D8S1D4_9HELO</name>
<dbReference type="EMBL" id="PDLM01000004">
    <property type="protein sequence ID" value="RDW80066.1"/>
    <property type="molecule type" value="Genomic_DNA"/>
</dbReference>
<dbReference type="GO" id="GO:0008270">
    <property type="term" value="F:zinc ion binding"/>
    <property type="evidence" value="ECO:0007669"/>
    <property type="project" value="UniProtKB-KW"/>
</dbReference>